<reference evidence="3" key="1">
    <citation type="journal article" date="2020" name="Stud. Mycol.">
        <title>101 Dothideomycetes genomes: a test case for predicting lifestyles and emergence of pathogens.</title>
        <authorList>
            <person name="Haridas S."/>
            <person name="Albert R."/>
            <person name="Binder M."/>
            <person name="Bloem J."/>
            <person name="Labutti K."/>
            <person name="Salamov A."/>
            <person name="Andreopoulos B."/>
            <person name="Baker S."/>
            <person name="Barry K."/>
            <person name="Bills G."/>
            <person name="Bluhm B."/>
            <person name="Cannon C."/>
            <person name="Castanera R."/>
            <person name="Culley D."/>
            <person name="Daum C."/>
            <person name="Ezra D."/>
            <person name="Gonzalez J."/>
            <person name="Henrissat B."/>
            <person name="Kuo A."/>
            <person name="Liang C."/>
            <person name="Lipzen A."/>
            <person name="Lutzoni F."/>
            <person name="Magnuson J."/>
            <person name="Mondo S."/>
            <person name="Nolan M."/>
            <person name="Ohm R."/>
            <person name="Pangilinan J."/>
            <person name="Park H.-J."/>
            <person name="Ramirez L."/>
            <person name="Alfaro M."/>
            <person name="Sun H."/>
            <person name="Tritt A."/>
            <person name="Yoshinaga Y."/>
            <person name="Zwiers L.-H."/>
            <person name="Turgeon B."/>
            <person name="Goodwin S."/>
            <person name="Spatafora J."/>
            <person name="Crous P."/>
            <person name="Grigoriev I."/>
        </authorList>
    </citation>
    <scope>NUCLEOTIDE SEQUENCE</scope>
    <source>
        <strain evidence="3">CBS 115976</strain>
    </source>
</reference>
<protein>
    <submittedName>
        <fullName evidence="3">Uncharacterized protein</fullName>
    </submittedName>
</protein>
<sequence>MLPILHVSGLILVYNGHLVMIIVTTTSILPGTPTMSPLAEDLRKVASKDDEQGPNSAQLHPLEKLDNKYETSR</sequence>
<keyword evidence="4" id="KW-1185">Reference proteome</keyword>
<evidence type="ECO:0000256" key="1">
    <source>
        <dbReference type="SAM" id="MobiDB-lite"/>
    </source>
</evidence>
<keyword evidence="2" id="KW-0812">Transmembrane</keyword>
<feature type="transmembrane region" description="Helical" evidence="2">
    <location>
        <begin position="6"/>
        <end position="29"/>
    </location>
</feature>
<gene>
    <name evidence="3" type="ORF">BT63DRAFT_424145</name>
</gene>
<keyword evidence="2" id="KW-1133">Transmembrane helix</keyword>
<feature type="region of interest" description="Disordered" evidence="1">
    <location>
        <begin position="45"/>
        <end position="73"/>
    </location>
</feature>
<evidence type="ECO:0000313" key="4">
    <source>
        <dbReference type="Proteomes" id="UP000799302"/>
    </source>
</evidence>
<name>A0A6A6UGI5_9PEZI</name>
<organism evidence="3 4">
    <name type="scientific">Microthyrium microscopicum</name>
    <dbReference type="NCBI Taxonomy" id="703497"/>
    <lineage>
        <taxon>Eukaryota</taxon>
        <taxon>Fungi</taxon>
        <taxon>Dikarya</taxon>
        <taxon>Ascomycota</taxon>
        <taxon>Pezizomycotina</taxon>
        <taxon>Dothideomycetes</taxon>
        <taxon>Dothideomycetes incertae sedis</taxon>
        <taxon>Microthyriales</taxon>
        <taxon>Microthyriaceae</taxon>
        <taxon>Microthyrium</taxon>
    </lineage>
</organism>
<proteinExistence type="predicted"/>
<dbReference type="AlphaFoldDB" id="A0A6A6UGI5"/>
<accession>A0A6A6UGI5</accession>
<keyword evidence="2" id="KW-0472">Membrane</keyword>
<dbReference type="EMBL" id="MU004234">
    <property type="protein sequence ID" value="KAF2670198.1"/>
    <property type="molecule type" value="Genomic_DNA"/>
</dbReference>
<dbReference type="Proteomes" id="UP000799302">
    <property type="component" value="Unassembled WGS sequence"/>
</dbReference>
<evidence type="ECO:0000256" key="2">
    <source>
        <dbReference type="SAM" id="Phobius"/>
    </source>
</evidence>
<feature type="compositionally biased region" description="Basic and acidic residues" evidence="1">
    <location>
        <begin position="61"/>
        <end position="73"/>
    </location>
</feature>
<evidence type="ECO:0000313" key="3">
    <source>
        <dbReference type="EMBL" id="KAF2670198.1"/>
    </source>
</evidence>